<feature type="region of interest" description="Disordered" evidence="1">
    <location>
        <begin position="22"/>
        <end position="101"/>
    </location>
</feature>
<evidence type="ECO:0000313" key="2">
    <source>
        <dbReference type="EMBL" id="MEQ2312004.1"/>
    </source>
</evidence>
<keyword evidence="3" id="KW-1185">Reference proteome</keyword>
<comment type="caution">
    <text evidence="2">The sequence shown here is derived from an EMBL/GenBank/DDBJ whole genome shotgun (WGS) entry which is preliminary data.</text>
</comment>
<reference evidence="2 3" key="1">
    <citation type="submission" date="2021-06" db="EMBL/GenBank/DDBJ databases">
        <authorList>
            <person name="Palmer J.M."/>
        </authorList>
    </citation>
    <scope>NUCLEOTIDE SEQUENCE [LARGE SCALE GENOMIC DNA]</scope>
    <source>
        <strain evidence="2 3">AS_MEX2019</strain>
        <tissue evidence="2">Muscle</tissue>
    </source>
</reference>
<proteinExistence type="predicted"/>
<dbReference type="EMBL" id="JAHRIP010077938">
    <property type="protein sequence ID" value="MEQ2312004.1"/>
    <property type="molecule type" value="Genomic_DNA"/>
</dbReference>
<sequence length="101" mass="11013">MDVVHSLTLPIHILYFQVQVPIPHSGNQPPEPGGGPIPSKGGDRQTAKAPEPGLVPEPERPRPSDPHPHPQRGACTKERSTWSKLAHQPQPPQDEIIPTPQ</sequence>
<protein>
    <submittedName>
        <fullName evidence="2">Uncharacterized protein</fullName>
    </submittedName>
</protein>
<feature type="compositionally biased region" description="Basic and acidic residues" evidence="1">
    <location>
        <begin position="57"/>
        <end position="68"/>
    </location>
</feature>
<name>A0ABV1A1H9_9TELE</name>
<accession>A0ABV1A1H9</accession>
<dbReference type="Proteomes" id="UP001469553">
    <property type="component" value="Unassembled WGS sequence"/>
</dbReference>
<evidence type="ECO:0000313" key="3">
    <source>
        <dbReference type="Proteomes" id="UP001469553"/>
    </source>
</evidence>
<gene>
    <name evidence="2" type="ORF">AMECASPLE_026440</name>
</gene>
<evidence type="ECO:0000256" key="1">
    <source>
        <dbReference type="SAM" id="MobiDB-lite"/>
    </source>
</evidence>
<organism evidence="2 3">
    <name type="scientific">Ameca splendens</name>
    <dbReference type="NCBI Taxonomy" id="208324"/>
    <lineage>
        <taxon>Eukaryota</taxon>
        <taxon>Metazoa</taxon>
        <taxon>Chordata</taxon>
        <taxon>Craniata</taxon>
        <taxon>Vertebrata</taxon>
        <taxon>Euteleostomi</taxon>
        <taxon>Actinopterygii</taxon>
        <taxon>Neopterygii</taxon>
        <taxon>Teleostei</taxon>
        <taxon>Neoteleostei</taxon>
        <taxon>Acanthomorphata</taxon>
        <taxon>Ovalentaria</taxon>
        <taxon>Atherinomorphae</taxon>
        <taxon>Cyprinodontiformes</taxon>
        <taxon>Goodeidae</taxon>
        <taxon>Ameca</taxon>
    </lineage>
</organism>